<organism evidence="8 9">
    <name type="scientific">Scleroderma citrinum Foug A</name>
    <dbReference type="NCBI Taxonomy" id="1036808"/>
    <lineage>
        <taxon>Eukaryota</taxon>
        <taxon>Fungi</taxon>
        <taxon>Dikarya</taxon>
        <taxon>Basidiomycota</taxon>
        <taxon>Agaricomycotina</taxon>
        <taxon>Agaricomycetes</taxon>
        <taxon>Agaricomycetidae</taxon>
        <taxon>Boletales</taxon>
        <taxon>Sclerodermatineae</taxon>
        <taxon>Sclerodermataceae</taxon>
        <taxon>Scleroderma</taxon>
    </lineage>
</organism>
<feature type="transmembrane region" description="Helical" evidence="7">
    <location>
        <begin position="124"/>
        <end position="142"/>
    </location>
</feature>
<reference evidence="8 9" key="1">
    <citation type="submission" date="2014-04" db="EMBL/GenBank/DDBJ databases">
        <authorList>
            <consortium name="DOE Joint Genome Institute"/>
            <person name="Kuo A."/>
            <person name="Kohler A."/>
            <person name="Nagy L.G."/>
            <person name="Floudas D."/>
            <person name="Copeland A."/>
            <person name="Barry K.W."/>
            <person name="Cichocki N."/>
            <person name="Veneault-Fourrey C."/>
            <person name="LaButti K."/>
            <person name="Lindquist E.A."/>
            <person name="Lipzen A."/>
            <person name="Lundell T."/>
            <person name="Morin E."/>
            <person name="Murat C."/>
            <person name="Sun H."/>
            <person name="Tunlid A."/>
            <person name="Henrissat B."/>
            <person name="Grigoriev I.V."/>
            <person name="Hibbett D.S."/>
            <person name="Martin F."/>
            <person name="Nordberg H.P."/>
            <person name="Cantor M.N."/>
            <person name="Hua S.X."/>
        </authorList>
    </citation>
    <scope>NUCLEOTIDE SEQUENCE [LARGE SCALE GENOMIC DNA]</scope>
    <source>
        <strain evidence="8 9">Foug A</strain>
    </source>
</reference>
<dbReference type="SUPFAM" id="SSF103481">
    <property type="entry name" value="Multidrug resistance efflux transporter EmrE"/>
    <property type="match status" value="1"/>
</dbReference>
<dbReference type="Proteomes" id="UP000053989">
    <property type="component" value="Unassembled WGS sequence"/>
</dbReference>
<evidence type="ECO:0000256" key="3">
    <source>
        <dbReference type="ARBA" id="ARBA00022597"/>
    </source>
</evidence>
<evidence type="ECO:0000313" key="9">
    <source>
        <dbReference type="Proteomes" id="UP000053989"/>
    </source>
</evidence>
<dbReference type="GO" id="GO:0005464">
    <property type="term" value="F:UDP-xylose transmembrane transporter activity"/>
    <property type="evidence" value="ECO:0007669"/>
    <property type="project" value="TreeGrafter"/>
</dbReference>
<dbReference type="EMBL" id="KN822058">
    <property type="protein sequence ID" value="KIM60761.1"/>
    <property type="molecule type" value="Genomic_DNA"/>
</dbReference>
<dbReference type="PANTHER" id="PTHR10778:SF4">
    <property type="entry name" value="NUCLEOTIDE SUGAR TRANSPORTER SLC35B4"/>
    <property type="match status" value="1"/>
</dbReference>
<feature type="transmembrane region" description="Helical" evidence="7">
    <location>
        <begin position="64"/>
        <end position="82"/>
    </location>
</feature>
<dbReference type="InterPro" id="IPR037185">
    <property type="entry name" value="EmrE-like"/>
</dbReference>
<dbReference type="GO" id="GO:0005789">
    <property type="term" value="C:endoplasmic reticulum membrane"/>
    <property type="evidence" value="ECO:0007669"/>
    <property type="project" value="TreeGrafter"/>
</dbReference>
<dbReference type="GO" id="GO:0005462">
    <property type="term" value="F:UDP-N-acetylglucosamine transmembrane transporter activity"/>
    <property type="evidence" value="ECO:0007669"/>
    <property type="project" value="TreeGrafter"/>
</dbReference>
<evidence type="ECO:0000256" key="4">
    <source>
        <dbReference type="ARBA" id="ARBA00022692"/>
    </source>
</evidence>
<dbReference type="Pfam" id="PF08449">
    <property type="entry name" value="UAA"/>
    <property type="match status" value="1"/>
</dbReference>
<dbReference type="InParanoid" id="A0A0C3DXY8"/>
<keyword evidence="6 7" id="KW-0472">Membrane</keyword>
<accession>A0A0C3DXY8</accession>
<sequence length="351" mass="38225">MLSLADWITTLTFVFGGCCSNAITLERITSGYPHSGTLLTFFQFLAVFLYGLPKQFTFSQKRRVPLLPYIVQVALFFTLSTLNNTAFAYDIPMTVHIIFRSGGMIVNMVLGCLLVKKRYPPRQIISVLVVTIGIVLTTLSASKREAATSGRQSVVASLYAQGIAILSLALLLSGFLGIIQDWVYTQYIRPTEAQAASNPHVLPSWQENMFFLHSLALPLFYFSKDGIVSELSRMGASPSISLSSIPFGTQAYIPSCVSTVPSIFLHLFANTITQLICVIGVNRLTGRVSSLSVTLILTVRKAVSLLLSVAVYGGQTNAKMWIGAALVFLGTVGYSIGGQPKRATQTKDKKD</sequence>
<proteinExistence type="predicted"/>
<name>A0A0C3DXY8_9AGAM</name>
<keyword evidence="3" id="KW-0762">Sugar transport</keyword>
<dbReference type="AlphaFoldDB" id="A0A0C3DXY8"/>
<dbReference type="PANTHER" id="PTHR10778">
    <property type="entry name" value="SOLUTE CARRIER FAMILY 35 MEMBER B"/>
    <property type="match status" value="1"/>
</dbReference>
<dbReference type="FunCoup" id="A0A0C3DXY8">
    <property type="interactions" value="119"/>
</dbReference>
<keyword evidence="9" id="KW-1185">Reference proteome</keyword>
<evidence type="ECO:0008006" key="10">
    <source>
        <dbReference type="Google" id="ProtNLM"/>
    </source>
</evidence>
<evidence type="ECO:0000256" key="1">
    <source>
        <dbReference type="ARBA" id="ARBA00004127"/>
    </source>
</evidence>
<dbReference type="HOGENOM" id="CLU_033007_1_1_1"/>
<feature type="transmembrane region" description="Helical" evidence="7">
    <location>
        <begin position="154"/>
        <end position="179"/>
    </location>
</feature>
<evidence type="ECO:0000256" key="7">
    <source>
        <dbReference type="SAM" id="Phobius"/>
    </source>
</evidence>
<keyword evidence="5 7" id="KW-1133">Transmembrane helix</keyword>
<evidence type="ECO:0000256" key="2">
    <source>
        <dbReference type="ARBA" id="ARBA00022448"/>
    </source>
</evidence>
<protein>
    <recommendedName>
        <fullName evidence="10">UAA transporter</fullName>
    </recommendedName>
</protein>
<evidence type="ECO:0000313" key="8">
    <source>
        <dbReference type="EMBL" id="KIM60761.1"/>
    </source>
</evidence>
<gene>
    <name evidence="8" type="ORF">SCLCIDRAFT_16217</name>
</gene>
<feature type="transmembrane region" description="Helical" evidence="7">
    <location>
        <begin position="320"/>
        <end position="337"/>
    </location>
</feature>
<evidence type="ECO:0000256" key="5">
    <source>
        <dbReference type="ARBA" id="ARBA00022989"/>
    </source>
</evidence>
<feature type="transmembrane region" description="Helical" evidence="7">
    <location>
        <begin position="94"/>
        <end position="115"/>
    </location>
</feature>
<dbReference type="OrthoDB" id="999962at2759"/>
<feature type="transmembrane region" description="Helical" evidence="7">
    <location>
        <begin position="32"/>
        <end position="52"/>
    </location>
</feature>
<dbReference type="STRING" id="1036808.A0A0C3DXY8"/>
<dbReference type="InterPro" id="IPR013657">
    <property type="entry name" value="SCL35B1-4/HUT1"/>
</dbReference>
<dbReference type="GO" id="GO:0000139">
    <property type="term" value="C:Golgi membrane"/>
    <property type="evidence" value="ECO:0007669"/>
    <property type="project" value="TreeGrafter"/>
</dbReference>
<evidence type="ECO:0000256" key="6">
    <source>
        <dbReference type="ARBA" id="ARBA00023136"/>
    </source>
</evidence>
<reference evidence="9" key="2">
    <citation type="submission" date="2015-01" db="EMBL/GenBank/DDBJ databases">
        <title>Evolutionary Origins and Diversification of the Mycorrhizal Mutualists.</title>
        <authorList>
            <consortium name="DOE Joint Genome Institute"/>
            <consortium name="Mycorrhizal Genomics Consortium"/>
            <person name="Kohler A."/>
            <person name="Kuo A."/>
            <person name="Nagy L.G."/>
            <person name="Floudas D."/>
            <person name="Copeland A."/>
            <person name="Barry K.W."/>
            <person name="Cichocki N."/>
            <person name="Veneault-Fourrey C."/>
            <person name="LaButti K."/>
            <person name="Lindquist E.A."/>
            <person name="Lipzen A."/>
            <person name="Lundell T."/>
            <person name="Morin E."/>
            <person name="Murat C."/>
            <person name="Riley R."/>
            <person name="Ohm R."/>
            <person name="Sun H."/>
            <person name="Tunlid A."/>
            <person name="Henrissat B."/>
            <person name="Grigoriev I.V."/>
            <person name="Hibbett D.S."/>
            <person name="Martin F."/>
        </authorList>
    </citation>
    <scope>NUCLEOTIDE SEQUENCE [LARGE SCALE GENOMIC DNA]</scope>
    <source>
        <strain evidence="9">Foug A</strain>
    </source>
</reference>
<keyword evidence="2" id="KW-0813">Transport</keyword>
<comment type="subcellular location">
    <subcellularLocation>
        <location evidence="1">Endomembrane system</location>
        <topology evidence="1">Multi-pass membrane protein</topology>
    </subcellularLocation>
</comment>
<feature type="transmembrane region" description="Helical" evidence="7">
    <location>
        <begin position="293"/>
        <end position="314"/>
    </location>
</feature>
<keyword evidence="4 7" id="KW-0812">Transmembrane</keyword>